<dbReference type="SMART" id="SM00587">
    <property type="entry name" value="CHK"/>
    <property type="match status" value="1"/>
</dbReference>
<evidence type="ECO:0000313" key="3">
    <source>
        <dbReference type="Proteomes" id="UP000002358"/>
    </source>
</evidence>
<dbReference type="KEGG" id="nvi:100121934"/>
<dbReference type="OrthoDB" id="191037at2759"/>
<evidence type="ECO:0000259" key="1">
    <source>
        <dbReference type="SMART" id="SM00587"/>
    </source>
</evidence>
<dbReference type="OMA" id="DRCFCEP"/>
<evidence type="ECO:0000313" key="2">
    <source>
        <dbReference type="EnsemblMetazoa" id="XP_001605540"/>
    </source>
</evidence>
<dbReference type="Proteomes" id="UP000002358">
    <property type="component" value="Chromosome 2"/>
</dbReference>
<dbReference type="InParanoid" id="A0A7M7G6M3"/>
<name>A0A7M7G6M3_NASVI</name>
<dbReference type="Pfam" id="PF02958">
    <property type="entry name" value="EcKL"/>
    <property type="match status" value="1"/>
</dbReference>
<dbReference type="AlphaFoldDB" id="A0A7M7G6M3"/>
<organism evidence="2 3">
    <name type="scientific">Nasonia vitripennis</name>
    <name type="common">Parasitic wasp</name>
    <dbReference type="NCBI Taxonomy" id="7425"/>
    <lineage>
        <taxon>Eukaryota</taxon>
        <taxon>Metazoa</taxon>
        <taxon>Ecdysozoa</taxon>
        <taxon>Arthropoda</taxon>
        <taxon>Hexapoda</taxon>
        <taxon>Insecta</taxon>
        <taxon>Pterygota</taxon>
        <taxon>Neoptera</taxon>
        <taxon>Endopterygota</taxon>
        <taxon>Hymenoptera</taxon>
        <taxon>Apocrita</taxon>
        <taxon>Proctotrupomorpha</taxon>
        <taxon>Chalcidoidea</taxon>
        <taxon>Pteromalidae</taxon>
        <taxon>Pteromalinae</taxon>
        <taxon>Nasonia</taxon>
    </lineage>
</organism>
<proteinExistence type="predicted"/>
<dbReference type="InterPro" id="IPR015897">
    <property type="entry name" value="CHK_kinase-like"/>
</dbReference>
<reference evidence="2" key="1">
    <citation type="submission" date="2021-01" db="UniProtKB">
        <authorList>
            <consortium name="EnsemblMetazoa"/>
        </authorList>
    </citation>
    <scope>IDENTIFICATION</scope>
</reference>
<dbReference type="SUPFAM" id="SSF56112">
    <property type="entry name" value="Protein kinase-like (PK-like)"/>
    <property type="match status" value="1"/>
</dbReference>
<keyword evidence="3" id="KW-1185">Reference proteome</keyword>
<protein>
    <recommendedName>
        <fullName evidence="1">CHK kinase-like domain-containing protein</fullName>
    </recommendedName>
</protein>
<feature type="domain" description="CHK kinase-like" evidence="1">
    <location>
        <begin position="127"/>
        <end position="314"/>
    </location>
</feature>
<dbReference type="PANTHER" id="PTHR11012">
    <property type="entry name" value="PROTEIN KINASE-LIKE DOMAIN-CONTAINING"/>
    <property type="match status" value="1"/>
</dbReference>
<dbReference type="EnsemblMetazoa" id="XM_001605490">
    <property type="protein sequence ID" value="XP_001605540"/>
    <property type="gene ID" value="LOC100121934"/>
</dbReference>
<sequence length="354" mass="40223">MESRAEEDIKFIKEDLLPEMVHDRCFCEPGSREFVEFDYADVRVQPRQSHHLDFSFYRATVSILFSGEAQLFHVLVKLLPADGSSELAFNGFLNEEILWNKGTLQFGKQFLPRFYLADMGRYGRAAIVVEDPEKNGFERVVDRGLNKEEAVEVLEVIGEVHGKGLATKEAKFSIYREFQAKFQEITFAAEVEEETRARLDGHVKELNSKIEENAELSKKLAKLIDNDLYLRCKTSSEREPSTICNGYLLRENLWFKRSPTDGKIEDVKILDWQRVRCGSNCLDLSTVLSECETADHVDELLDSYVKAVQKENPTVSKADLVDGLLKPGSSYALLITAIENRSVVRVPNALSLGQ</sequence>
<dbReference type="InterPro" id="IPR004119">
    <property type="entry name" value="EcKL"/>
</dbReference>
<dbReference type="PANTHER" id="PTHR11012:SF30">
    <property type="entry name" value="PROTEIN KINASE-LIKE DOMAIN-CONTAINING"/>
    <property type="match status" value="1"/>
</dbReference>
<gene>
    <name evidence="2" type="primary">100121934</name>
</gene>
<dbReference type="InterPro" id="IPR011009">
    <property type="entry name" value="Kinase-like_dom_sf"/>
</dbReference>
<accession>A0A7M7G6M3</accession>